<dbReference type="InterPro" id="IPR026572">
    <property type="entry name" value="TMEM267"/>
</dbReference>
<comment type="subcellular location">
    <subcellularLocation>
        <location evidence="1">Membrane</location>
        <topology evidence="1">Multi-pass membrane protein</topology>
    </subcellularLocation>
</comment>
<feature type="transmembrane region" description="Helical" evidence="6">
    <location>
        <begin position="333"/>
        <end position="354"/>
    </location>
</feature>
<dbReference type="SMART" id="SM00256">
    <property type="entry name" value="FBOX"/>
    <property type="match status" value="1"/>
</dbReference>
<proteinExistence type="predicted"/>
<feature type="transmembrane region" description="Helical" evidence="6">
    <location>
        <begin position="267"/>
        <end position="289"/>
    </location>
</feature>
<dbReference type="Pfam" id="PF12937">
    <property type="entry name" value="F-box-like"/>
    <property type="match status" value="1"/>
</dbReference>
<sequence length="645" mass="75508">MATTRERYLQWKNRLLLPQLPIEIWSHVFSYLEISDLLSLRLVSRLFYSCANRHTPFWLSVIFDIDQCPNYLIQTNLLNNVRSSNVNLFTKSNLYSHCNIYLKSQPLISSRNKRRKRRLLLSQQNDDESKRQLHLRCSSVHFESLRSFDQLQLECLLTKRVRHLELSYECLPTEPSLNFLLKIERLRYLKLIFMHNINELDSFSTMIINTMHDIIILLFKLKSKMFPLQRALLINGFTLFGLCFVSFLGDCLCFGRPFSIYSPSNTYVRALTDNLTHGLVSVFATSFLFGWTRRSLLIIALIAGSFVDIDHFIEVRSLSLYRALHDQPRDRPFLHNSLLLLIITFIVYTIELFLWRSQNTFYSIVFFLGWSTHHLRDAQRRGLTLSPLGQTSPIDHYLPIICISLIAMKLVHLFVFNTQPASYILFKILIKLKSLILHNLNVIQAFPDNVYFIEHLRSIWLEDCINVHFLLGAIDTRSIKNVIVRRSTCDRTILTTFIGRLDTLHYLDLSSLQINRSTNYNNEQLNLPSKLKACSLNSTLLQFCSFMPHISLSSLELIDINIDLLSIILKTLQSLKTLCLFFTTKNVSLSSMVNHLHQSQYSQLWIHFHILSLEDYDEKQTLPSNILIMPIKNFLTCFCYRNRIK</sequence>
<feature type="domain" description="F-box" evidence="7">
    <location>
        <begin position="14"/>
        <end position="61"/>
    </location>
</feature>
<organism evidence="8 9">
    <name type="scientific">Rotaria socialis</name>
    <dbReference type="NCBI Taxonomy" id="392032"/>
    <lineage>
        <taxon>Eukaryota</taxon>
        <taxon>Metazoa</taxon>
        <taxon>Spiralia</taxon>
        <taxon>Gnathifera</taxon>
        <taxon>Rotifera</taxon>
        <taxon>Eurotatoria</taxon>
        <taxon>Bdelloidea</taxon>
        <taxon>Philodinida</taxon>
        <taxon>Philodinidae</taxon>
        <taxon>Rotaria</taxon>
    </lineage>
</organism>
<evidence type="ECO:0000313" key="9">
    <source>
        <dbReference type="Proteomes" id="UP000663851"/>
    </source>
</evidence>
<accession>A0A819VTD5</accession>
<evidence type="ECO:0000259" key="7">
    <source>
        <dbReference type="PROSITE" id="PS50181"/>
    </source>
</evidence>
<evidence type="ECO:0000256" key="5">
    <source>
        <dbReference type="ARBA" id="ARBA00023136"/>
    </source>
</evidence>
<dbReference type="EMBL" id="CAJOBO010000055">
    <property type="protein sequence ID" value="CAF4113416.1"/>
    <property type="molecule type" value="Genomic_DNA"/>
</dbReference>
<evidence type="ECO:0000256" key="4">
    <source>
        <dbReference type="ARBA" id="ARBA00022989"/>
    </source>
</evidence>
<feature type="transmembrane region" description="Helical" evidence="6">
    <location>
        <begin position="231"/>
        <end position="255"/>
    </location>
</feature>
<reference evidence="8" key="1">
    <citation type="submission" date="2021-02" db="EMBL/GenBank/DDBJ databases">
        <authorList>
            <person name="Nowell W R."/>
        </authorList>
    </citation>
    <scope>NUCLEOTIDE SEQUENCE</scope>
</reference>
<keyword evidence="5 6" id="KW-0472">Membrane</keyword>
<dbReference type="PANTHER" id="PTHR13628">
    <property type="entry name" value="TRANSMEMBRANE PROTEIN 267"/>
    <property type="match status" value="1"/>
</dbReference>
<dbReference type="InterPro" id="IPR001810">
    <property type="entry name" value="F-box_dom"/>
</dbReference>
<evidence type="ECO:0000313" key="8">
    <source>
        <dbReference type="EMBL" id="CAF4113416.1"/>
    </source>
</evidence>
<evidence type="ECO:0000256" key="1">
    <source>
        <dbReference type="ARBA" id="ARBA00004141"/>
    </source>
</evidence>
<gene>
    <name evidence="8" type="ORF">HFQ381_LOCUS1821</name>
</gene>
<dbReference type="PANTHER" id="PTHR13628:SF1">
    <property type="entry name" value="TRANSMEMBRANE PROTEIN 267"/>
    <property type="match status" value="1"/>
</dbReference>
<feature type="transmembrane region" description="Helical" evidence="6">
    <location>
        <begin position="397"/>
        <end position="416"/>
    </location>
</feature>
<evidence type="ECO:0000256" key="2">
    <source>
        <dbReference type="ARBA" id="ARBA00013977"/>
    </source>
</evidence>
<dbReference type="SUPFAM" id="SSF81383">
    <property type="entry name" value="F-box domain"/>
    <property type="match status" value="1"/>
</dbReference>
<comment type="caution">
    <text evidence="8">The sequence shown here is derived from an EMBL/GenBank/DDBJ whole genome shotgun (WGS) entry which is preliminary data.</text>
</comment>
<dbReference type="GO" id="GO:0016020">
    <property type="term" value="C:membrane"/>
    <property type="evidence" value="ECO:0007669"/>
    <property type="project" value="UniProtKB-SubCell"/>
</dbReference>
<feature type="transmembrane region" description="Helical" evidence="6">
    <location>
        <begin position="295"/>
        <end position="313"/>
    </location>
</feature>
<dbReference type="AlphaFoldDB" id="A0A819VTD5"/>
<dbReference type="Proteomes" id="UP000663851">
    <property type="component" value="Unassembled WGS sequence"/>
</dbReference>
<dbReference type="Gene3D" id="1.20.1280.50">
    <property type="match status" value="1"/>
</dbReference>
<dbReference type="InterPro" id="IPR036047">
    <property type="entry name" value="F-box-like_dom_sf"/>
</dbReference>
<name>A0A819VTD5_9BILA</name>
<protein>
    <recommendedName>
        <fullName evidence="2">Transmembrane protein 267</fullName>
    </recommendedName>
</protein>
<evidence type="ECO:0000256" key="3">
    <source>
        <dbReference type="ARBA" id="ARBA00022692"/>
    </source>
</evidence>
<keyword evidence="3 6" id="KW-0812">Transmembrane</keyword>
<dbReference type="PROSITE" id="PS50181">
    <property type="entry name" value="FBOX"/>
    <property type="match status" value="1"/>
</dbReference>
<evidence type="ECO:0000256" key="6">
    <source>
        <dbReference type="SAM" id="Phobius"/>
    </source>
</evidence>
<keyword evidence="4 6" id="KW-1133">Transmembrane helix</keyword>